<sequence length="123" mass="14288">MAIVISKDSDQFAATEAFVQLSLLYPTSHLNYKLAILVICSNENQLRSQNQIEGEYFPYETQYDSMKELEYIQKQLQRNQQGSVIHDQIIASLLQLRSLQMIYGIQQNKAQTCLNIQNEKQRT</sequence>
<evidence type="ECO:0000313" key="1">
    <source>
        <dbReference type="EMBL" id="CAD8062705.1"/>
    </source>
</evidence>
<proteinExistence type="predicted"/>
<name>A0A8S1L8R0_9CILI</name>
<accession>A0A8S1L8R0</accession>
<keyword evidence="2" id="KW-1185">Reference proteome</keyword>
<evidence type="ECO:0000313" key="2">
    <source>
        <dbReference type="Proteomes" id="UP000692954"/>
    </source>
</evidence>
<protein>
    <submittedName>
        <fullName evidence="1">Uncharacterized protein</fullName>
    </submittedName>
</protein>
<reference evidence="1" key="1">
    <citation type="submission" date="2021-01" db="EMBL/GenBank/DDBJ databases">
        <authorList>
            <consortium name="Genoscope - CEA"/>
            <person name="William W."/>
        </authorList>
    </citation>
    <scope>NUCLEOTIDE SEQUENCE</scope>
</reference>
<organism evidence="1 2">
    <name type="scientific">Paramecium sonneborni</name>
    <dbReference type="NCBI Taxonomy" id="65129"/>
    <lineage>
        <taxon>Eukaryota</taxon>
        <taxon>Sar</taxon>
        <taxon>Alveolata</taxon>
        <taxon>Ciliophora</taxon>
        <taxon>Intramacronucleata</taxon>
        <taxon>Oligohymenophorea</taxon>
        <taxon>Peniculida</taxon>
        <taxon>Parameciidae</taxon>
        <taxon>Paramecium</taxon>
    </lineage>
</organism>
<comment type="caution">
    <text evidence="1">The sequence shown here is derived from an EMBL/GenBank/DDBJ whole genome shotgun (WGS) entry which is preliminary data.</text>
</comment>
<dbReference type="Proteomes" id="UP000692954">
    <property type="component" value="Unassembled WGS sequence"/>
</dbReference>
<dbReference type="EMBL" id="CAJJDN010000017">
    <property type="protein sequence ID" value="CAD8062705.1"/>
    <property type="molecule type" value="Genomic_DNA"/>
</dbReference>
<gene>
    <name evidence="1" type="ORF">PSON_ATCC_30995.1.T0170003</name>
</gene>
<dbReference type="AlphaFoldDB" id="A0A8S1L8R0"/>